<protein>
    <recommendedName>
        <fullName evidence="4">Glycosyltransferase family 61 protein</fullName>
    </recommendedName>
</protein>
<evidence type="ECO:0008006" key="4">
    <source>
        <dbReference type="Google" id="ProtNLM"/>
    </source>
</evidence>
<reference evidence="2" key="1">
    <citation type="submission" date="2020-10" db="EMBL/GenBank/DDBJ databases">
        <title>Unveiling of a novel bifunctional photoreceptor, Dualchrome1, isolated from a cosmopolitan green alga.</title>
        <authorList>
            <person name="Suzuki S."/>
            <person name="Kawachi M."/>
        </authorList>
    </citation>
    <scope>NUCLEOTIDE SEQUENCE</scope>
    <source>
        <strain evidence="2">NIES 2893</strain>
    </source>
</reference>
<dbReference type="EMBL" id="BNJQ01000009">
    <property type="protein sequence ID" value="GHP04913.1"/>
    <property type="molecule type" value="Genomic_DNA"/>
</dbReference>
<accession>A0A830HEI7</accession>
<name>A0A830HEI7_9CHLO</name>
<feature type="region of interest" description="Disordered" evidence="1">
    <location>
        <begin position="185"/>
        <end position="207"/>
    </location>
</feature>
<evidence type="ECO:0000313" key="3">
    <source>
        <dbReference type="Proteomes" id="UP000660262"/>
    </source>
</evidence>
<evidence type="ECO:0000313" key="2">
    <source>
        <dbReference type="EMBL" id="GHP04913.1"/>
    </source>
</evidence>
<evidence type="ECO:0000256" key="1">
    <source>
        <dbReference type="SAM" id="MobiDB-lite"/>
    </source>
</evidence>
<sequence>MDVASQLLLAHDYERAADVLATLYEQKPQLTQLAVLLGACYERADARPKARAIWRSALKTGATASDASSMAYTLVHMSGSLLAAREAVGVLVAANNNRTDTGDATLLDLVGILARDTGPKGAAWLGGHSAFRASQAIMAQPLQVLHVDDERVRDAFERDHKRDDGAGCRVQGAPSLAVHALLPGRGSTYGPARQPPAPKPPRAWKANDGEVPPNALFSDRDVFALRCDGGAISGPCATLATPDGHLVVGGHLWSEPLKLIDTHALAAAASHSSSSVAFGGARRTVPSPCVALVSASLHNHYHAAAEGVSRIAFAEQAGILAKARCALLPPREEAPLVWEAYEAACLRCGTRPEPVVYNTIALHVPAPTDDGKVGVLWVIDWVPCRGTPDERDLWSTWQPPRAGFVLGAELLADAARRDENNIEDEAPPCIVYVRRRSENSARGTLAGALSAESNNPPRALRAADDDVITKAARTAAVAEGLAFRVFEAPAGGGSVSAAHINAMRGCVALLGPHGAGLVNAMFVDDVARNASRTLIELPEMPYVNPAYAQVSSSLGWAYDFVESVRSPHYGTYDLAESAAEDVAECVRRAAKRWRHGSSATGPATTGSRATLSAADVRGSLRHVR</sequence>
<keyword evidence="3" id="KW-1185">Reference proteome</keyword>
<comment type="caution">
    <text evidence="2">The sequence shown here is derived from an EMBL/GenBank/DDBJ whole genome shotgun (WGS) entry which is preliminary data.</text>
</comment>
<organism evidence="2 3">
    <name type="scientific">Pycnococcus provasolii</name>
    <dbReference type="NCBI Taxonomy" id="41880"/>
    <lineage>
        <taxon>Eukaryota</taxon>
        <taxon>Viridiplantae</taxon>
        <taxon>Chlorophyta</taxon>
        <taxon>Pseudoscourfieldiophyceae</taxon>
        <taxon>Pseudoscourfieldiales</taxon>
        <taxon>Pycnococcaceae</taxon>
        <taxon>Pycnococcus</taxon>
    </lineage>
</organism>
<dbReference type="AlphaFoldDB" id="A0A830HEI7"/>
<dbReference type="OrthoDB" id="529273at2759"/>
<proteinExistence type="predicted"/>
<dbReference type="Proteomes" id="UP000660262">
    <property type="component" value="Unassembled WGS sequence"/>
</dbReference>
<gene>
    <name evidence="2" type="ORF">PPROV_000366500</name>
</gene>